<evidence type="ECO:0000313" key="1">
    <source>
        <dbReference type="EMBL" id="QXE25880.1"/>
    </source>
</evidence>
<organism evidence="1 2">
    <name type="scientific">Richelia sinica FACHB-800</name>
    <dbReference type="NCBI Taxonomy" id="1357546"/>
    <lineage>
        <taxon>Bacteria</taxon>
        <taxon>Bacillati</taxon>
        <taxon>Cyanobacteriota</taxon>
        <taxon>Cyanophyceae</taxon>
        <taxon>Nostocales</taxon>
        <taxon>Nostocaceae</taxon>
        <taxon>Richelia</taxon>
    </lineage>
</organism>
<accession>A0A975TCE5</accession>
<proteinExistence type="predicted"/>
<dbReference type="Pfam" id="PF14072">
    <property type="entry name" value="DndB"/>
    <property type="match status" value="1"/>
</dbReference>
<keyword evidence="2" id="KW-1185">Reference proteome</keyword>
<dbReference type="AlphaFoldDB" id="A0A975TCE5"/>
<dbReference type="NCBIfam" id="TIGR03187">
    <property type="entry name" value="DGQHR"/>
    <property type="match status" value="1"/>
</dbReference>
<name>A0A975TCE5_9NOST</name>
<dbReference type="InterPro" id="IPR017642">
    <property type="entry name" value="DNA_S_mod_DndB"/>
</dbReference>
<dbReference type="CDD" id="cd16412">
    <property type="entry name" value="dndB"/>
    <property type="match status" value="1"/>
</dbReference>
<dbReference type="Proteomes" id="UP000683511">
    <property type="component" value="Chromosome"/>
</dbReference>
<dbReference type="EMBL" id="CP021056">
    <property type="protein sequence ID" value="QXE25880.1"/>
    <property type="molecule type" value="Genomic_DNA"/>
</dbReference>
<dbReference type="KEGG" id="rsin:B6N60_04600"/>
<gene>
    <name evidence="1" type="ORF">B6N60_04600</name>
</gene>
<dbReference type="RefSeq" id="WP_190604607.1">
    <property type="nucleotide sequence ID" value="NZ_CP021056.1"/>
</dbReference>
<reference evidence="1" key="1">
    <citation type="submission" date="2017-04" db="EMBL/GenBank/DDBJ databases">
        <title>Genome deletions in a multicellular cyanobacterial endosymbiont for morphological adaptation in marine diatoms.</title>
        <authorList>
            <person name="Wang Y."/>
            <person name="Gao H."/>
            <person name="Li R."/>
            <person name="Xu X."/>
        </authorList>
    </citation>
    <scope>NUCLEOTIDE SEQUENCE</scope>
    <source>
        <strain evidence="1">FACHB 800</strain>
    </source>
</reference>
<evidence type="ECO:0000313" key="2">
    <source>
        <dbReference type="Proteomes" id="UP000683511"/>
    </source>
</evidence>
<evidence type="ECO:0008006" key="3">
    <source>
        <dbReference type="Google" id="ProtNLM"/>
    </source>
</evidence>
<sequence length="364" mass="41136">MELVLRAVSVRRGVQEIHQSYVGSLFFGDVVRLLDDERLYIPNSPDLPDLAQRKLNPTRVKAIARYILETYQDGTTFFPPICVNVQPSPTYRDGSLYLPYHSVSLRLTDGQHRCFGIRQALKDIQQQQPELATILSNLEIGVLLYAGLPLEEERQAFRDQNLLVQRPSVSLSHTFDQRSPTVLIAKSLLQRVPQFRNNVETVENGLGKHNPKLLTLSTLVTATQRMFPSLKSVTDLEPLIDWATTFWAATASIIPNDPWRVMNKQERATQRQDLLAVSAVVFQALGMLAHDLLIERVPAEDLVKWLGRLGEIDWQRDSQLWRERGVTQVGASGEPIISNTKTTVDACHRVLREFVGIIPVSNVS</sequence>
<dbReference type="InterPro" id="IPR017601">
    <property type="entry name" value="DGQHR-contain_dom"/>
</dbReference>
<protein>
    <recommendedName>
        <fullName evidence="3">DGQHR domain-containing protein</fullName>
    </recommendedName>
</protein>